<evidence type="ECO:0000256" key="1">
    <source>
        <dbReference type="ARBA" id="ARBA00006432"/>
    </source>
</evidence>
<organism evidence="5 6">
    <name type="scientific">Paenibacillus aurantius</name>
    <dbReference type="NCBI Taxonomy" id="2918900"/>
    <lineage>
        <taxon>Bacteria</taxon>
        <taxon>Bacillati</taxon>
        <taxon>Bacillota</taxon>
        <taxon>Bacilli</taxon>
        <taxon>Bacillales</taxon>
        <taxon>Paenibacillaceae</taxon>
        <taxon>Paenibacillus</taxon>
    </lineage>
</organism>
<dbReference type="Gene3D" id="3.30.300.30">
    <property type="match status" value="1"/>
</dbReference>
<feature type="domain" description="AMP-dependent synthetase/ligase" evidence="3">
    <location>
        <begin position="42"/>
        <end position="383"/>
    </location>
</feature>
<dbReference type="PANTHER" id="PTHR43201">
    <property type="entry name" value="ACYL-COA SYNTHETASE"/>
    <property type="match status" value="1"/>
</dbReference>
<dbReference type="SUPFAM" id="SSF56801">
    <property type="entry name" value="Acetyl-CoA synthetase-like"/>
    <property type="match status" value="1"/>
</dbReference>
<dbReference type="InterPro" id="IPR025110">
    <property type="entry name" value="AMP-bd_C"/>
</dbReference>
<dbReference type="InterPro" id="IPR042099">
    <property type="entry name" value="ANL_N_sf"/>
</dbReference>
<dbReference type="GO" id="GO:0031956">
    <property type="term" value="F:medium-chain fatty acid-CoA ligase activity"/>
    <property type="evidence" value="ECO:0007669"/>
    <property type="project" value="TreeGrafter"/>
</dbReference>
<name>A0AA96LBS1_9BACL</name>
<dbReference type="InterPro" id="IPR045851">
    <property type="entry name" value="AMP-bd_C_sf"/>
</dbReference>
<dbReference type="KEGG" id="paun:MJA45_22500"/>
<feature type="domain" description="AMP-binding enzyme C-terminal" evidence="4">
    <location>
        <begin position="429"/>
        <end position="504"/>
    </location>
</feature>
<gene>
    <name evidence="5" type="ORF">MJA45_22500</name>
</gene>
<dbReference type="GO" id="GO:0006631">
    <property type="term" value="P:fatty acid metabolic process"/>
    <property type="evidence" value="ECO:0007669"/>
    <property type="project" value="TreeGrafter"/>
</dbReference>
<evidence type="ECO:0000259" key="4">
    <source>
        <dbReference type="Pfam" id="PF13193"/>
    </source>
</evidence>
<dbReference type="Pfam" id="PF13193">
    <property type="entry name" value="AMP-binding_C"/>
    <property type="match status" value="1"/>
</dbReference>
<reference evidence="5 6" key="1">
    <citation type="submission" date="2022-02" db="EMBL/GenBank/DDBJ databases">
        <title>Paenibacillus sp. MBLB1776 Whole Genome Shotgun Sequencing.</title>
        <authorList>
            <person name="Hwang C.Y."/>
            <person name="Cho E.-S."/>
            <person name="Seo M.-J."/>
        </authorList>
    </citation>
    <scope>NUCLEOTIDE SEQUENCE [LARGE SCALE GENOMIC DNA]</scope>
    <source>
        <strain evidence="5 6">MBLB1776</strain>
    </source>
</reference>
<dbReference type="PANTHER" id="PTHR43201:SF5">
    <property type="entry name" value="MEDIUM-CHAIN ACYL-COA LIGASE ACSF2, MITOCHONDRIAL"/>
    <property type="match status" value="1"/>
</dbReference>
<accession>A0AA96LBS1</accession>
<dbReference type="Proteomes" id="UP001305702">
    <property type="component" value="Chromosome"/>
</dbReference>
<dbReference type="PROSITE" id="PS00455">
    <property type="entry name" value="AMP_BINDING"/>
    <property type="match status" value="1"/>
</dbReference>
<evidence type="ECO:0000313" key="5">
    <source>
        <dbReference type="EMBL" id="WNQ10365.1"/>
    </source>
</evidence>
<evidence type="ECO:0000256" key="2">
    <source>
        <dbReference type="ARBA" id="ARBA00022598"/>
    </source>
</evidence>
<dbReference type="Gene3D" id="3.40.50.12780">
    <property type="entry name" value="N-terminal domain of ligase-like"/>
    <property type="match status" value="1"/>
</dbReference>
<proteinExistence type="inferred from homology"/>
<keyword evidence="6" id="KW-1185">Reference proteome</keyword>
<dbReference type="InterPro" id="IPR000873">
    <property type="entry name" value="AMP-dep_synth/lig_dom"/>
</dbReference>
<comment type="similarity">
    <text evidence="1">Belongs to the ATP-dependent AMP-binding enzyme family.</text>
</comment>
<keyword evidence="2" id="KW-0436">Ligase</keyword>
<evidence type="ECO:0000259" key="3">
    <source>
        <dbReference type="Pfam" id="PF00501"/>
    </source>
</evidence>
<dbReference type="InterPro" id="IPR020845">
    <property type="entry name" value="AMP-binding_CS"/>
</dbReference>
<protein>
    <submittedName>
        <fullName evidence="5">AMP-binding protein</fullName>
    </submittedName>
</protein>
<dbReference type="CDD" id="cd04433">
    <property type="entry name" value="AFD_class_I"/>
    <property type="match status" value="1"/>
</dbReference>
<sequence>MKAIRLLRVMAAIGLLTPRALLRLAAALLTHGVNLMTLLNFSARTYGERTALTDERETLTYDEWYRQSEQLSQELRARYGLGKGSKVGLMGKNHASLAKALFAVSSTGADLYLLNAEMSPRQLTDLLGSRELDLLIHDEEQEALIGLSSYRGSRLLNYHETLPAVNRLAAAASPMRTKSFKSSTGKLILLTGGTTGKAKEAPHRPSLFAYLAPFEALLSRLKLADRHTAYVATPLYHGYGLAVLLLFCALGKKVLLRRGFEAEAACRLIRDHQADAVSVVPLMLRRMLQADPEALKSLRCVASGGAELSPKLAEETRRRLGNVLYNLYGTSEAGLAVIATPQDLERSPGTIGRAMEGVGLTVLTDASTEAAPGAAGRLCVRSPRSGRRGEPRWIETGDWGWRDEEGRYFLSGRTDSMIVSGGENVYPFEVEQVLLAHPQVEDAAVAGMMDELYGQRLKAYVQLVPGGRLSAEELKEWLRSRLARYQQPKEIVFVRRLPYTPLGKLDRKRLTQQ</sequence>
<dbReference type="AlphaFoldDB" id="A0AA96LBS1"/>
<dbReference type="Pfam" id="PF00501">
    <property type="entry name" value="AMP-binding"/>
    <property type="match status" value="1"/>
</dbReference>
<dbReference type="EMBL" id="CP130318">
    <property type="protein sequence ID" value="WNQ10365.1"/>
    <property type="molecule type" value="Genomic_DNA"/>
</dbReference>
<evidence type="ECO:0000313" key="6">
    <source>
        <dbReference type="Proteomes" id="UP001305702"/>
    </source>
</evidence>
<dbReference type="RefSeq" id="WP_315604139.1">
    <property type="nucleotide sequence ID" value="NZ_CP130318.1"/>
</dbReference>